<dbReference type="AlphaFoldDB" id="A0A0S4M290"/>
<feature type="transmembrane region" description="Helical" evidence="1">
    <location>
        <begin position="220"/>
        <end position="242"/>
    </location>
</feature>
<reference evidence="4" key="1">
    <citation type="submission" date="2015-11" db="EMBL/GenBank/DDBJ databases">
        <authorList>
            <person name="Seth-Smith H.M.B."/>
        </authorList>
    </citation>
    <scope>NUCLEOTIDE SEQUENCE [LARGE SCALE GENOMIC DNA]</scope>
    <source>
        <strain evidence="4">2013Ark11</strain>
    </source>
</reference>
<keyword evidence="4" id="KW-1185">Reference proteome</keyword>
<organism evidence="3 4">
    <name type="scientific">Candidatus Ichthyocystis hellenicum</name>
    <dbReference type="NCBI Taxonomy" id="1561003"/>
    <lineage>
        <taxon>Bacteria</taxon>
        <taxon>Pseudomonadati</taxon>
        <taxon>Pseudomonadota</taxon>
        <taxon>Betaproteobacteria</taxon>
        <taxon>Burkholderiales</taxon>
        <taxon>Candidatus Ichthyocystis</taxon>
    </lineage>
</organism>
<dbReference type="OrthoDB" id="327621at2"/>
<feature type="transmembrane region" description="Helical" evidence="1">
    <location>
        <begin position="248"/>
        <end position="266"/>
    </location>
</feature>
<evidence type="ECO:0000256" key="1">
    <source>
        <dbReference type="SAM" id="Phobius"/>
    </source>
</evidence>
<feature type="transmembrane region" description="Helical" evidence="1">
    <location>
        <begin position="54"/>
        <end position="72"/>
    </location>
</feature>
<dbReference type="STRING" id="1561003.Ark11_0924"/>
<protein>
    <submittedName>
        <fullName evidence="3">Putative membrane protein, DUF2157 family</fullName>
    </submittedName>
</protein>
<feature type="transmembrane region" description="Helical" evidence="1">
    <location>
        <begin position="189"/>
        <end position="208"/>
    </location>
</feature>
<feature type="transmembrane region" description="Helical" evidence="1">
    <location>
        <begin position="304"/>
        <end position="324"/>
    </location>
</feature>
<feature type="transmembrane region" description="Helical" evidence="1">
    <location>
        <begin position="110"/>
        <end position="130"/>
    </location>
</feature>
<gene>
    <name evidence="3" type="ORF">Ark11_0924</name>
</gene>
<evidence type="ECO:0000313" key="3">
    <source>
        <dbReference type="EMBL" id="CUT17745.1"/>
    </source>
</evidence>
<dbReference type="Pfam" id="PF09925">
    <property type="entry name" value="DUF2157"/>
    <property type="match status" value="1"/>
</dbReference>
<evidence type="ECO:0000313" key="4">
    <source>
        <dbReference type="Proteomes" id="UP000198651"/>
    </source>
</evidence>
<dbReference type="RefSeq" id="WP_092343740.1">
    <property type="nucleotide sequence ID" value="NZ_LN906597.1"/>
</dbReference>
<proteinExistence type="predicted"/>
<feature type="domain" description="DUF2157" evidence="2">
    <location>
        <begin position="29"/>
        <end position="158"/>
    </location>
</feature>
<name>A0A0S4M290_9BURK</name>
<dbReference type="Proteomes" id="UP000198651">
    <property type="component" value="Chromosome I"/>
</dbReference>
<feature type="transmembrane region" description="Helical" evidence="1">
    <location>
        <begin position="84"/>
        <end position="103"/>
    </location>
</feature>
<feature type="transmembrane region" description="Helical" evidence="1">
    <location>
        <begin position="160"/>
        <end position="177"/>
    </location>
</feature>
<keyword evidence="1" id="KW-0472">Membrane</keyword>
<keyword evidence="1" id="KW-0812">Transmembrane</keyword>
<evidence type="ECO:0000259" key="2">
    <source>
        <dbReference type="Pfam" id="PF09925"/>
    </source>
</evidence>
<dbReference type="EMBL" id="LN906597">
    <property type="protein sequence ID" value="CUT17745.1"/>
    <property type="molecule type" value="Genomic_DNA"/>
</dbReference>
<sequence length="343" mass="40848">MHEYRRRKDLECIPANRQIVDFLYDNGKISLEAREESFAFLYYRSKWGVLISRFFLNIGCVLVLSGIFYFFAFNWNSISFYTKFLIIELSIITCIISAYFCSLNRISGSLFLLSGSILVGIFLVVFGRAYQTGTDSYKLFMFWALLTLGWTVISNFSLQWIFWIIIVNFFIILWWKQYVLPKSEERIEILNYLIILNGLFWFLREYFVIKKVFVWLDKRWTRLLPAITTLIIMFIATYFWIIRTNENSMFGGMLGLIGHGISYFLYRYLFFDMIVLSATVISACIITESYILHLLLRLFLYENYSTIFFLMTLITIMIFSYSIYHLNKIKIFSNSKYKGRDLV</sequence>
<accession>A0A0S4M290</accession>
<dbReference type="InterPro" id="IPR018677">
    <property type="entry name" value="DUF2157"/>
</dbReference>
<feature type="transmembrane region" description="Helical" evidence="1">
    <location>
        <begin position="273"/>
        <end position="292"/>
    </location>
</feature>
<keyword evidence="1" id="KW-1133">Transmembrane helix</keyword>